<reference evidence="2 3" key="1">
    <citation type="journal article" date="2019" name="Sci. Rep.">
        <title>Orb-weaving spider Araneus ventricosus genome elucidates the spidroin gene catalogue.</title>
        <authorList>
            <person name="Kono N."/>
            <person name="Nakamura H."/>
            <person name="Ohtoshi R."/>
            <person name="Moran D.A.P."/>
            <person name="Shinohara A."/>
            <person name="Yoshida Y."/>
            <person name="Fujiwara M."/>
            <person name="Mori M."/>
            <person name="Tomita M."/>
            <person name="Arakawa K."/>
        </authorList>
    </citation>
    <scope>NUCLEOTIDE SEQUENCE [LARGE SCALE GENOMIC DNA]</scope>
</reference>
<dbReference type="EMBL" id="BGPR01000642">
    <property type="protein sequence ID" value="GBM29678.1"/>
    <property type="molecule type" value="Genomic_DNA"/>
</dbReference>
<comment type="caution">
    <text evidence="2">The sequence shown here is derived from an EMBL/GenBank/DDBJ whole genome shotgun (WGS) entry which is preliminary data.</text>
</comment>
<dbReference type="AlphaFoldDB" id="A0A4Y2ENE4"/>
<sequence>MQSGSNSFFDFPRIWNDRLVWLYKRPVLKQHDGYIGMDLAIFNHSQMTRTTPELEFPSFRATPIGGCLAPYVCFNMQLAHIHGGSSVESSFEPSDPEAETLPLGHRSLPTLT</sequence>
<name>A0A4Y2ENE4_ARAVE</name>
<organism evidence="2 3">
    <name type="scientific">Araneus ventricosus</name>
    <name type="common">Orbweaver spider</name>
    <name type="synonym">Epeira ventricosa</name>
    <dbReference type="NCBI Taxonomy" id="182803"/>
    <lineage>
        <taxon>Eukaryota</taxon>
        <taxon>Metazoa</taxon>
        <taxon>Ecdysozoa</taxon>
        <taxon>Arthropoda</taxon>
        <taxon>Chelicerata</taxon>
        <taxon>Arachnida</taxon>
        <taxon>Araneae</taxon>
        <taxon>Araneomorphae</taxon>
        <taxon>Entelegynae</taxon>
        <taxon>Araneoidea</taxon>
        <taxon>Araneidae</taxon>
        <taxon>Araneus</taxon>
    </lineage>
</organism>
<protein>
    <submittedName>
        <fullName evidence="2">Uncharacterized protein</fullName>
    </submittedName>
</protein>
<proteinExistence type="predicted"/>
<evidence type="ECO:0000256" key="1">
    <source>
        <dbReference type="SAM" id="MobiDB-lite"/>
    </source>
</evidence>
<accession>A0A4Y2ENE4</accession>
<feature type="region of interest" description="Disordered" evidence="1">
    <location>
        <begin position="85"/>
        <end position="112"/>
    </location>
</feature>
<evidence type="ECO:0000313" key="3">
    <source>
        <dbReference type="Proteomes" id="UP000499080"/>
    </source>
</evidence>
<evidence type="ECO:0000313" key="2">
    <source>
        <dbReference type="EMBL" id="GBM29678.1"/>
    </source>
</evidence>
<gene>
    <name evidence="2" type="ORF">AVEN_203589_1</name>
</gene>
<keyword evidence="3" id="KW-1185">Reference proteome</keyword>
<dbReference type="Proteomes" id="UP000499080">
    <property type="component" value="Unassembled WGS sequence"/>
</dbReference>